<keyword evidence="6" id="KW-0539">Nucleus</keyword>
<comment type="caution">
    <text evidence="10">The sequence shown here is derived from an EMBL/GenBank/DDBJ whole genome shotgun (WGS) entry which is preliminary data.</text>
</comment>
<gene>
    <name evidence="10" type="ORF">Fot_11986</name>
</gene>
<dbReference type="SUPFAM" id="SSF46689">
    <property type="entry name" value="Homeodomain-like"/>
    <property type="match status" value="1"/>
</dbReference>
<dbReference type="InterPro" id="IPR001005">
    <property type="entry name" value="SANT/Myb"/>
</dbReference>
<dbReference type="PROSITE" id="PS51294">
    <property type="entry name" value="HTH_MYB"/>
    <property type="match status" value="1"/>
</dbReference>
<feature type="region of interest" description="Disordered" evidence="7">
    <location>
        <begin position="115"/>
        <end position="134"/>
    </location>
</feature>
<feature type="domain" description="HTH myb-type" evidence="9">
    <location>
        <begin position="60"/>
        <end position="114"/>
    </location>
</feature>
<protein>
    <submittedName>
        <fullName evidence="10">Myb domain protein 17</fullName>
    </submittedName>
</protein>
<feature type="compositionally biased region" description="Low complexity" evidence="7">
    <location>
        <begin position="116"/>
        <end position="128"/>
    </location>
</feature>
<evidence type="ECO:0000256" key="7">
    <source>
        <dbReference type="SAM" id="MobiDB-lite"/>
    </source>
</evidence>
<feature type="compositionally biased region" description="Polar residues" evidence="7">
    <location>
        <begin position="201"/>
        <end position="216"/>
    </location>
</feature>
<dbReference type="Proteomes" id="UP001604277">
    <property type="component" value="Unassembled WGS sequence"/>
</dbReference>
<evidence type="ECO:0000259" key="8">
    <source>
        <dbReference type="PROSITE" id="PS50090"/>
    </source>
</evidence>
<dbReference type="InterPro" id="IPR017930">
    <property type="entry name" value="Myb_dom"/>
</dbReference>
<feature type="domain" description="Myb-like" evidence="8">
    <location>
        <begin position="60"/>
        <end position="110"/>
    </location>
</feature>
<keyword evidence="4" id="KW-0238">DNA-binding</keyword>
<keyword evidence="5" id="KW-0804">Transcription</keyword>
<evidence type="ECO:0000256" key="1">
    <source>
        <dbReference type="ARBA" id="ARBA00004123"/>
    </source>
</evidence>
<dbReference type="GO" id="GO:0005634">
    <property type="term" value="C:nucleus"/>
    <property type="evidence" value="ECO:0007669"/>
    <property type="project" value="UniProtKB-SubCell"/>
</dbReference>
<dbReference type="Gene3D" id="1.10.10.60">
    <property type="entry name" value="Homeodomain-like"/>
    <property type="match status" value="2"/>
</dbReference>
<organism evidence="10 11">
    <name type="scientific">Forsythia ovata</name>
    <dbReference type="NCBI Taxonomy" id="205694"/>
    <lineage>
        <taxon>Eukaryota</taxon>
        <taxon>Viridiplantae</taxon>
        <taxon>Streptophyta</taxon>
        <taxon>Embryophyta</taxon>
        <taxon>Tracheophyta</taxon>
        <taxon>Spermatophyta</taxon>
        <taxon>Magnoliopsida</taxon>
        <taxon>eudicotyledons</taxon>
        <taxon>Gunneridae</taxon>
        <taxon>Pentapetalae</taxon>
        <taxon>asterids</taxon>
        <taxon>lamiids</taxon>
        <taxon>Lamiales</taxon>
        <taxon>Oleaceae</taxon>
        <taxon>Forsythieae</taxon>
        <taxon>Forsythia</taxon>
    </lineage>
</organism>
<evidence type="ECO:0000256" key="4">
    <source>
        <dbReference type="ARBA" id="ARBA00023125"/>
    </source>
</evidence>
<evidence type="ECO:0000256" key="3">
    <source>
        <dbReference type="ARBA" id="ARBA00023015"/>
    </source>
</evidence>
<dbReference type="InterPro" id="IPR051953">
    <property type="entry name" value="Plant_SW-associated_TFs"/>
</dbReference>
<dbReference type="PANTHER" id="PTHR47997">
    <property type="entry name" value="MYB DOMAIN PROTEIN 55"/>
    <property type="match status" value="1"/>
</dbReference>
<evidence type="ECO:0000313" key="10">
    <source>
        <dbReference type="EMBL" id="KAL2550456.1"/>
    </source>
</evidence>
<proteinExistence type="predicted"/>
<dbReference type="Pfam" id="PF00249">
    <property type="entry name" value="Myb_DNA-binding"/>
    <property type="match status" value="1"/>
</dbReference>
<dbReference type="PROSITE" id="PS50090">
    <property type="entry name" value="MYB_LIKE"/>
    <property type="match status" value="1"/>
</dbReference>
<evidence type="ECO:0000313" key="11">
    <source>
        <dbReference type="Proteomes" id="UP001604277"/>
    </source>
</evidence>
<feature type="region of interest" description="Disordered" evidence="7">
    <location>
        <begin position="197"/>
        <end position="216"/>
    </location>
</feature>
<accession>A0ABD1WL96</accession>
<evidence type="ECO:0000256" key="5">
    <source>
        <dbReference type="ARBA" id="ARBA00023163"/>
    </source>
</evidence>
<evidence type="ECO:0000256" key="2">
    <source>
        <dbReference type="ARBA" id="ARBA00022737"/>
    </source>
</evidence>
<dbReference type="SMART" id="SM00717">
    <property type="entry name" value="SANT"/>
    <property type="match status" value="1"/>
</dbReference>
<dbReference type="EMBL" id="JBFOLJ010000003">
    <property type="protein sequence ID" value="KAL2550456.1"/>
    <property type="molecule type" value="Genomic_DNA"/>
</dbReference>
<evidence type="ECO:0000256" key="6">
    <source>
        <dbReference type="ARBA" id="ARBA00023242"/>
    </source>
</evidence>
<keyword evidence="2" id="KW-0677">Repeat</keyword>
<keyword evidence="3" id="KW-0805">Transcription regulation</keyword>
<comment type="subcellular location">
    <subcellularLocation>
        <location evidence="1">Nucleus</location>
    </subcellularLocation>
</comment>
<dbReference type="GO" id="GO:0003677">
    <property type="term" value="F:DNA binding"/>
    <property type="evidence" value="ECO:0007669"/>
    <property type="project" value="UniProtKB-KW"/>
</dbReference>
<dbReference type="PANTHER" id="PTHR47997:SF75">
    <property type="entry name" value="MYB DOMAIN PROTEIN 55"/>
    <property type="match status" value="1"/>
</dbReference>
<name>A0ABD1WL96_9LAMI</name>
<dbReference type="AlphaFoldDB" id="A0ABD1WL96"/>
<evidence type="ECO:0000259" key="9">
    <source>
        <dbReference type="PROSITE" id="PS51294"/>
    </source>
</evidence>
<reference evidence="11" key="1">
    <citation type="submission" date="2024-07" db="EMBL/GenBank/DDBJ databases">
        <title>Two chromosome-level genome assemblies of Korean endemic species Abeliophyllum distichum and Forsythia ovata (Oleaceae).</title>
        <authorList>
            <person name="Jang H."/>
        </authorList>
    </citation>
    <scope>NUCLEOTIDE SEQUENCE [LARGE SCALE GENOMIC DNA]</scope>
</reference>
<keyword evidence="11" id="KW-1185">Reference proteome</keyword>
<dbReference type="CDD" id="cd00167">
    <property type="entry name" value="SANT"/>
    <property type="match status" value="1"/>
</dbReference>
<sequence>MGILEKTISVSIVYIVELTTNHSRYGIASERVWTGLSTVASTSLVRCGKSCRLRWTNYLRPDIKRGTFSPEEENTIVHLHGMLGNKWAAIASKLPGRTDNDVKNFWNSHLRKRFGSVGSHQPSSSSKSVDMKSESPLNRHIAEWESVQLEAESRLSKNPLLPNPSSGAKSEGDFFIRLWNSEVGKSFQNINESTDECYGKTTRSPASQTSSLTKVDSGSGVATCAEPCKNIGSTNMIDQQHVEPTNCTKEADNVTVYSNSTRSYDLDDSSDAMLNLLLDFSTTGNDMGFL</sequence>
<dbReference type="InterPro" id="IPR009057">
    <property type="entry name" value="Homeodomain-like_sf"/>
</dbReference>